<dbReference type="Proteomes" id="UP000275078">
    <property type="component" value="Unassembled WGS sequence"/>
</dbReference>
<name>A0A3N4HS02_ASCIM</name>
<evidence type="ECO:0000256" key="1">
    <source>
        <dbReference type="SAM" id="SignalP"/>
    </source>
</evidence>
<accession>A0A3N4HS02</accession>
<reference evidence="2 3" key="1">
    <citation type="journal article" date="2018" name="Nat. Ecol. Evol.">
        <title>Pezizomycetes genomes reveal the molecular basis of ectomycorrhizal truffle lifestyle.</title>
        <authorList>
            <person name="Murat C."/>
            <person name="Payen T."/>
            <person name="Noel B."/>
            <person name="Kuo A."/>
            <person name="Morin E."/>
            <person name="Chen J."/>
            <person name="Kohler A."/>
            <person name="Krizsan K."/>
            <person name="Balestrini R."/>
            <person name="Da Silva C."/>
            <person name="Montanini B."/>
            <person name="Hainaut M."/>
            <person name="Levati E."/>
            <person name="Barry K.W."/>
            <person name="Belfiori B."/>
            <person name="Cichocki N."/>
            <person name="Clum A."/>
            <person name="Dockter R.B."/>
            <person name="Fauchery L."/>
            <person name="Guy J."/>
            <person name="Iotti M."/>
            <person name="Le Tacon F."/>
            <person name="Lindquist E.A."/>
            <person name="Lipzen A."/>
            <person name="Malagnac F."/>
            <person name="Mello A."/>
            <person name="Molinier V."/>
            <person name="Miyauchi S."/>
            <person name="Poulain J."/>
            <person name="Riccioni C."/>
            <person name="Rubini A."/>
            <person name="Sitrit Y."/>
            <person name="Splivallo R."/>
            <person name="Traeger S."/>
            <person name="Wang M."/>
            <person name="Zifcakova L."/>
            <person name="Wipf D."/>
            <person name="Zambonelli A."/>
            <person name="Paolocci F."/>
            <person name="Nowrousian M."/>
            <person name="Ottonello S."/>
            <person name="Baldrian P."/>
            <person name="Spatafora J.W."/>
            <person name="Henrissat B."/>
            <person name="Nagy L.G."/>
            <person name="Aury J.M."/>
            <person name="Wincker P."/>
            <person name="Grigoriev I.V."/>
            <person name="Bonfante P."/>
            <person name="Martin F.M."/>
        </authorList>
    </citation>
    <scope>NUCLEOTIDE SEQUENCE [LARGE SCALE GENOMIC DNA]</scope>
    <source>
        <strain evidence="2 3">RN42</strain>
    </source>
</reference>
<evidence type="ECO:0000313" key="3">
    <source>
        <dbReference type="Proteomes" id="UP000275078"/>
    </source>
</evidence>
<protein>
    <recommendedName>
        <fullName evidence="4">Secreted protein</fullName>
    </recommendedName>
</protein>
<keyword evidence="1" id="KW-0732">Signal</keyword>
<dbReference type="EMBL" id="ML119861">
    <property type="protein sequence ID" value="RPA72444.1"/>
    <property type="molecule type" value="Genomic_DNA"/>
</dbReference>
<feature type="signal peptide" evidence="1">
    <location>
        <begin position="1"/>
        <end position="21"/>
    </location>
</feature>
<dbReference type="AlphaFoldDB" id="A0A3N4HS02"/>
<evidence type="ECO:0000313" key="2">
    <source>
        <dbReference type="EMBL" id="RPA72444.1"/>
    </source>
</evidence>
<gene>
    <name evidence="2" type="ORF">BJ508DRAFT_73350</name>
</gene>
<evidence type="ECO:0008006" key="4">
    <source>
        <dbReference type="Google" id="ProtNLM"/>
    </source>
</evidence>
<sequence length="98" mass="11610">MRLICFVLTVAFSYRVHLIRSWRSGAAKCGDELVFRTQRLRHQPSNNPRILTFWLQTPPFSYRFIGNISDSHRIIRQLRRFFSKFLTSASQRHLVVTG</sequence>
<keyword evidence="3" id="KW-1185">Reference proteome</keyword>
<proteinExistence type="predicted"/>
<organism evidence="2 3">
    <name type="scientific">Ascobolus immersus RN42</name>
    <dbReference type="NCBI Taxonomy" id="1160509"/>
    <lineage>
        <taxon>Eukaryota</taxon>
        <taxon>Fungi</taxon>
        <taxon>Dikarya</taxon>
        <taxon>Ascomycota</taxon>
        <taxon>Pezizomycotina</taxon>
        <taxon>Pezizomycetes</taxon>
        <taxon>Pezizales</taxon>
        <taxon>Ascobolaceae</taxon>
        <taxon>Ascobolus</taxon>
    </lineage>
</organism>
<feature type="chain" id="PRO_5018241060" description="Secreted protein" evidence="1">
    <location>
        <begin position="22"/>
        <end position="98"/>
    </location>
</feature>